<evidence type="ECO:0008006" key="3">
    <source>
        <dbReference type="Google" id="ProtNLM"/>
    </source>
</evidence>
<dbReference type="KEGG" id="mfel:JPM2_1460"/>
<protein>
    <recommendedName>
        <fullName evidence="3">Lipoprotein</fullName>
    </recommendedName>
</protein>
<keyword evidence="2" id="KW-1185">Reference proteome</keyword>
<proteinExistence type="predicted"/>
<dbReference type="EMBL" id="AP022325">
    <property type="protein sequence ID" value="BBU47453.1"/>
    <property type="molecule type" value="Genomic_DNA"/>
</dbReference>
<evidence type="ECO:0000313" key="1">
    <source>
        <dbReference type="EMBL" id="BBU47453.1"/>
    </source>
</evidence>
<gene>
    <name evidence="1" type="ORF">JPM2_1460</name>
</gene>
<dbReference type="Proteomes" id="UP000464317">
    <property type="component" value="Chromosome"/>
</dbReference>
<evidence type="ECO:0000313" key="2">
    <source>
        <dbReference type="Proteomes" id="UP000464317"/>
    </source>
</evidence>
<dbReference type="RefSeq" id="WP_161552972.1">
    <property type="nucleotide sequence ID" value="NZ_AP022325.1"/>
</dbReference>
<dbReference type="AlphaFoldDB" id="A0A809SI59"/>
<reference evidence="1 2" key="1">
    <citation type="submission" date="2020-01" db="EMBL/GenBank/DDBJ databases">
        <title>Complete genome sequence of Mycoplasma felis strain Myco-2.</title>
        <authorList>
            <person name="Kinoshita Y."/>
            <person name="Niwa H."/>
            <person name="Uchida-Fujii E."/>
            <person name="Nukada T."/>
        </authorList>
    </citation>
    <scope>NUCLEOTIDE SEQUENCE [LARGE SCALE GENOMIC DNA]</scope>
    <source>
        <strain evidence="1 2">Myco-2</strain>
    </source>
</reference>
<accession>A0A809SI59</accession>
<dbReference type="PROSITE" id="PS51257">
    <property type="entry name" value="PROKAR_LIPOPROTEIN"/>
    <property type="match status" value="1"/>
</dbReference>
<name>A0A809SI59_9BACT</name>
<sequence>MLLIKKFKKLTFILVPVCTLLPISLVSCSKDDKKEDYLYFNSDKNVLTIEGKLFNINLESDRDVFKTSEWKFIKNQNELQDLINSFNYDINKFSESKLLKEIKSLDFSQKSILFIPNILKRHSMFAGYKKYKGWNIKSFNQTNNSIKVVFEFSEPATSNVGNDSIREQWKHYFLVLDKINSENEISLSFENIN</sequence>
<organism evidence="1 2">
    <name type="scientific">Mycoplasmopsis felis</name>
    <dbReference type="NCBI Taxonomy" id="33923"/>
    <lineage>
        <taxon>Bacteria</taxon>
        <taxon>Bacillati</taxon>
        <taxon>Mycoplasmatota</taxon>
        <taxon>Mycoplasmoidales</taxon>
        <taxon>Metamycoplasmataceae</taxon>
        <taxon>Mycoplasmopsis</taxon>
    </lineage>
</organism>